<evidence type="ECO:0000313" key="9">
    <source>
        <dbReference type="Proteomes" id="UP001442841"/>
    </source>
</evidence>
<comment type="similarity">
    <text evidence="2">Belongs to the DoxX family.</text>
</comment>
<feature type="transmembrane region" description="Helical" evidence="7">
    <location>
        <begin position="14"/>
        <end position="32"/>
    </location>
</feature>
<evidence type="ECO:0000256" key="2">
    <source>
        <dbReference type="ARBA" id="ARBA00006679"/>
    </source>
</evidence>
<evidence type="ECO:0000256" key="6">
    <source>
        <dbReference type="ARBA" id="ARBA00023136"/>
    </source>
</evidence>
<evidence type="ECO:0000256" key="3">
    <source>
        <dbReference type="ARBA" id="ARBA00022475"/>
    </source>
</evidence>
<dbReference type="InterPro" id="IPR051907">
    <property type="entry name" value="DoxX-like_oxidoreductase"/>
</dbReference>
<comment type="subcellular location">
    <subcellularLocation>
        <location evidence="1">Cell membrane</location>
        <topology evidence="1">Multi-pass membrane protein</topology>
    </subcellularLocation>
</comment>
<evidence type="ECO:0000256" key="7">
    <source>
        <dbReference type="SAM" id="Phobius"/>
    </source>
</evidence>
<dbReference type="Pfam" id="PF07681">
    <property type="entry name" value="DoxX"/>
    <property type="match status" value="1"/>
</dbReference>
<evidence type="ECO:0000256" key="1">
    <source>
        <dbReference type="ARBA" id="ARBA00004651"/>
    </source>
</evidence>
<organism evidence="8 9">
    <name type="scientific">Ammonicoccus fulvus</name>
    <dbReference type="NCBI Taxonomy" id="3138240"/>
    <lineage>
        <taxon>Bacteria</taxon>
        <taxon>Bacillati</taxon>
        <taxon>Actinomycetota</taxon>
        <taxon>Actinomycetes</taxon>
        <taxon>Propionibacteriales</taxon>
        <taxon>Propionibacteriaceae</taxon>
        <taxon>Ammonicoccus</taxon>
    </lineage>
</organism>
<dbReference type="EMBL" id="CP154795">
    <property type="protein sequence ID" value="XAN07482.1"/>
    <property type="molecule type" value="Genomic_DNA"/>
</dbReference>
<protein>
    <submittedName>
        <fullName evidence="8">DoxX family protein</fullName>
    </submittedName>
</protein>
<dbReference type="InterPro" id="IPR032808">
    <property type="entry name" value="DoxX"/>
</dbReference>
<keyword evidence="6 7" id="KW-0472">Membrane</keyword>
<accession>A0ABZ3FQ40</accession>
<keyword evidence="3" id="KW-1003">Cell membrane</keyword>
<dbReference type="PANTHER" id="PTHR33452">
    <property type="entry name" value="OXIDOREDUCTASE CATD-RELATED"/>
    <property type="match status" value="1"/>
</dbReference>
<feature type="transmembrane region" description="Helical" evidence="7">
    <location>
        <begin position="112"/>
        <end position="133"/>
    </location>
</feature>
<keyword evidence="5 7" id="KW-1133">Transmembrane helix</keyword>
<evidence type="ECO:0000256" key="4">
    <source>
        <dbReference type="ARBA" id="ARBA00022692"/>
    </source>
</evidence>
<dbReference type="Proteomes" id="UP001442841">
    <property type="component" value="Chromosome"/>
</dbReference>
<gene>
    <name evidence="8" type="ORF">AADG42_09310</name>
</gene>
<dbReference type="PANTHER" id="PTHR33452:SF1">
    <property type="entry name" value="INNER MEMBRANE PROTEIN YPHA-RELATED"/>
    <property type="match status" value="1"/>
</dbReference>
<name>A0ABZ3FQ40_9ACTN</name>
<evidence type="ECO:0000313" key="8">
    <source>
        <dbReference type="EMBL" id="XAN07482.1"/>
    </source>
</evidence>
<dbReference type="RefSeq" id="WP_425308943.1">
    <property type="nucleotide sequence ID" value="NZ_CP154795.1"/>
</dbReference>
<keyword evidence="9" id="KW-1185">Reference proteome</keyword>
<sequence>MNLVLNPPTVVRDIALLVARVLLGVVLIAHGLQKFVTWTLAGTAEAFGQMGVPAASVSAPVAAVIELVGGVLLLVGLFAPIAGLLVALQMGVAAVLVHVGNGVFVSENGWELVAVIAAAALAVGVAGAGRYSVDSWLRGRRSTSAAVSADERESVNA</sequence>
<proteinExistence type="inferred from homology"/>
<keyword evidence="4 7" id="KW-0812">Transmembrane</keyword>
<reference evidence="8 9" key="1">
    <citation type="submission" date="2024-04" db="EMBL/GenBank/DDBJ databases">
        <title>Isolation of an actinomycete strain from pig manure.</title>
        <authorList>
            <person name="Gong T."/>
            <person name="Yu Z."/>
            <person name="An M."/>
            <person name="Wei C."/>
            <person name="Yang W."/>
            <person name="Liu L."/>
        </authorList>
    </citation>
    <scope>NUCLEOTIDE SEQUENCE [LARGE SCALE GENOMIC DNA]</scope>
    <source>
        <strain evidence="8 9">ZF39</strain>
    </source>
</reference>
<evidence type="ECO:0000256" key="5">
    <source>
        <dbReference type="ARBA" id="ARBA00022989"/>
    </source>
</evidence>